<gene>
    <name evidence="1" type="ORF">NZ35_25295</name>
</gene>
<proteinExistence type="predicted"/>
<sequence>MSVNRLLKNLIDQAADLTLEQPDGTQVIKLGLIATIYFKNGYSLEKKKKIDECFARFYEEFEPLLKTMVYRRRKKLTNDSFKKARESILHTDPDDQFSWFLGSSSSQNEADSYSISMLNSFEAHGDKKRSFIKIVLPWTLLNEEDGVERFQEWITYLCEQVGAEHGYGGLSNILPYDYHSYMPTEYELARRYPGLQVDSMPHSSARELLGYIKGVNWFTILENNLIEQLGGESKLRQSLCGRGDVEIFSYKDGLIFRAGQYPELGDSEEYFPAAYIAVNNILKPLRIPAPDQLHSYSPYGNCFEKESTDKWYARFDRDENITSPPRVESNQPCTKEGYWFTPAQPNSRRYFNQGELMPKFDNSDWGDTIWYWSGEE</sequence>
<dbReference type="Proteomes" id="UP000030564">
    <property type="component" value="Unassembled WGS sequence"/>
</dbReference>
<protein>
    <recommendedName>
        <fullName evidence="3">DUF3396 domain-containing protein</fullName>
    </recommendedName>
</protein>
<evidence type="ECO:0008006" key="3">
    <source>
        <dbReference type="Google" id="ProtNLM"/>
    </source>
</evidence>
<dbReference type="InterPro" id="IPR021815">
    <property type="entry name" value="TsiV"/>
</dbReference>
<evidence type="ECO:0000313" key="2">
    <source>
        <dbReference type="Proteomes" id="UP000030564"/>
    </source>
</evidence>
<organism evidence="1 2">
    <name type="scientific">Pseudomonas chlororaphis</name>
    <dbReference type="NCBI Taxonomy" id="587753"/>
    <lineage>
        <taxon>Bacteria</taxon>
        <taxon>Pseudomonadati</taxon>
        <taxon>Pseudomonadota</taxon>
        <taxon>Gammaproteobacteria</taxon>
        <taxon>Pseudomonadales</taxon>
        <taxon>Pseudomonadaceae</taxon>
        <taxon>Pseudomonas</taxon>
    </lineage>
</organism>
<dbReference type="Pfam" id="PF11876">
    <property type="entry name" value="TsiV"/>
    <property type="match status" value="1"/>
</dbReference>
<dbReference type="EMBL" id="JSFK01000036">
    <property type="protein sequence ID" value="KHA70512.1"/>
    <property type="molecule type" value="Genomic_DNA"/>
</dbReference>
<accession>A0A0A6D6Z9</accession>
<comment type="caution">
    <text evidence="1">The sequence shown here is derived from an EMBL/GenBank/DDBJ whole genome shotgun (WGS) entry which is preliminary data.</text>
</comment>
<name>A0A0A6D6Z9_9PSED</name>
<evidence type="ECO:0000313" key="1">
    <source>
        <dbReference type="EMBL" id="KHA70512.1"/>
    </source>
</evidence>
<dbReference type="PATRIC" id="fig|587753.9.peg.4266"/>
<dbReference type="AlphaFoldDB" id="A0A0A6D6Z9"/>
<reference evidence="1 2" key="1">
    <citation type="submission" date="2014-10" db="EMBL/GenBank/DDBJ databases">
        <title>Draft genome sequence of Pseudomonas chlororaphis EA105.</title>
        <authorList>
            <person name="McCully L.M."/>
            <person name="Bitzer A.S."/>
            <person name="Spence C."/>
            <person name="Bais H."/>
            <person name="Silby M.W."/>
        </authorList>
    </citation>
    <scope>NUCLEOTIDE SEQUENCE [LARGE SCALE GENOMIC DNA]</scope>
    <source>
        <strain evidence="1 2">EA105</strain>
    </source>
</reference>